<evidence type="ECO:0000256" key="1">
    <source>
        <dbReference type="SAM" id="MobiDB-lite"/>
    </source>
</evidence>
<reference evidence="2 3" key="1">
    <citation type="journal article" date="2015" name="Genome Biol. Evol.">
        <title>Comparative Genomics of a Bacterivorous Green Alga Reveals Evolutionary Causalities and Consequences of Phago-Mixotrophic Mode of Nutrition.</title>
        <authorList>
            <person name="Burns J.A."/>
            <person name="Paasch A."/>
            <person name="Narechania A."/>
            <person name="Kim E."/>
        </authorList>
    </citation>
    <scope>NUCLEOTIDE SEQUENCE [LARGE SCALE GENOMIC DNA]</scope>
    <source>
        <strain evidence="2 3">PLY_AMNH</strain>
    </source>
</reference>
<sequence length="558" mass="62795">MLTWRGGRWCAGMLTWREHADVRGGRWCAEHADEAEWAVSILKDIPSQSNDRALGTNGIYQWMTVLQAVTQQRDLLTDAIHWQHADVSGHRALPSSMLLHAAEPMLQPESPDIKRNDALDSLYDEVDELYHKMANPAVSAVPLSNRKQSKIIQRKLLSINVIGRGVDILNNAATWVLLDAKVGRVSSNVTRRAISDSDAALLASAQLMDEGEQADVDSISVRNLKKYQTADLLLQLGISDLAQHEVEVIYWEVVRAAKSILDEQLSTATAPIKHQLSFAKMVSNKITNGTSQDKGDMDNLGNNFELTFNSCLLLLSSNFERTVRATAARLPHEEIKDPIHELLDSLLMLEEMWQAFRPDALGRVSCAGIKTLMRGMGELGRHTLDKIFPAKTLVATSISRNIFMVHFLKYLGSAVGDEAESTVQPTSKDSEEEAKQRDYKREDPSDTVLLLKTAMLTPKKALRTLSRWNLTTFFLHRQIRQRYYPAFQQVATGNLQQGLSRTETKKLLAIVFPDIVILNYHVNQFFNQFDRRDGSMEDDMVTWNEIAVLALPRPDPPL</sequence>
<dbReference type="EMBL" id="LGRX02022455">
    <property type="protein sequence ID" value="KAK3255598.1"/>
    <property type="molecule type" value="Genomic_DNA"/>
</dbReference>
<proteinExistence type="predicted"/>
<evidence type="ECO:0000313" key="3">
    <source>
        <dbReference type="Proteomes" id="UP001190700"/>
    </source>
</evidence>
<organism evidence="2 3">
    <name type="scientific">Cymbomonas tetramitiformis</name>
    <dbReference type="NCBI Taxonomy" id="36881"/>
    <lineage>
        <taxon>Eukaryota</taxon>
        <taxon>Viridiplantae</taxon>
        <taxon>Chlorophyta</taxon>
        <taxon>Pyramimonadophyceae</taxon>
        <taxon>Pyramimonadales</taxon>
        <taxon>Pyramimonadaceae</taxon>
        <taxon>Cymbomonas</taxon>
    </lineage>
</organism>
<dbReference type="Proteomes" id="UP001190700">
    <property type="component" value="Unassembled WGS sequence"/>
</dbReference>
<name>A0AAE0F9K1_9CHLO</name>
<keyword evidence="3" id="KW-1185">Reference proteome</keyword>
<accession>A0AAE0F9K1</accession>
<gene>
    <name evidence="2" type="ORF">CYMTET_35228</name>
</gene>
<feature type="region of interest" description="Disordered" evidence="1">
    <location>
        <begin position="419"/>
        <end position="441"/>
    </location>
</feature>
<comment type="caution">
    <text evidence="2">The sequence shown here is derived from an EMBL/GenBank/DDBJ whole genome shotgun (WGS) entry which is preliminary data.</text>
</comment>
<protein>
    <submittedName>
        <fullName evidence="2">Uncharacterized protein</fullName>
    </submittedName>
</protein>
<dbReference type="AlphaFoldDB" id="A0AAE0F9K1"/>
<evidence type="ECO:0000313" key="2">
    <source>
        <dbReference type="EMBL" id="KAK3255598.1"/>
    </source>
</evidence>